<dbReference type="EMBL" id="JARBHB010000001">
    <property type="protein sequence ID" value="KAJ8898321.1"/>
    <property type="molecule type" value="Genomic_DNA"/>
</dbReference>
<comment type="caution">
    <text evidence="2">The sequence shown here is derived from an EMBL/GenBank/DDBJ whole genome shotgun (WGS) entry which is preliminary data.</text>
</comment>
<protein>
    <submittedName>
        <fullName evidence="2">Uncharacterized protein</fullName>
    </submittedName>
</protein>
<organism evidence="2 3">
    <name type="scientific">Dryococelus australis</name>
    <dbReference type="NCBI Taxonomy" id="614101"/>
    <lineage>
        <taxon>Eukaryota</taxon>
        <taxon>Metazoa</taxon>
        <taxon>Ecdysozoa</taxon>
        <taxon>Arthropoda</taxon>
        <taxon>Hexapoda</taxon>
        <taxon>Insecta</taxon>
        <taxon>Pterygota</taxon>
        <taxon>Neoptera</taxon>
        <taxon>Polyneoptera</taxon>
        <taxon>Phasmatodea</taxon>
        <taxon>Verophasmatodea</taxon>
        <taxon>Anareolatae</taxon>
        <taxon>Phasmatidae</taxon>
        <taxon>Eurycanthinae</taxon>
        <taxon>Dryococelus</taxon>
    </lineage>
</organism>
<dbReference type="CDD" id="cd15517">
    <property type="entry name" value="PHD_TCF19_like"/>
    <property type="match status" value="1"/>
</dbReference>
<dbReference type="Proteomes" id="UP001159363">
    <property type="component" value="Chromosome 1"/>
</dbReference>
<sequence length="465" mass="50993">MSLHPKSSLPRKIKTEKEKISTEKRKMMIEVTKTSLKSCEDDDCPCLIGGELYKPSLDGEGWSRCYVCYKWAHDACAGIEEDDDDNFQCRDVTEAYVAGTGRCLHQPVAGPGTSRPAGRAVDRTDGRGGVVVRLLASRLGEPGSFPGGVTPGFSHVGIVLGYAAGRRVFSGISRILPPPQLHSGAAPYSPRFTLIGSQDLDAPGNFAPINELSTTVCPNHVQLIQKWNDLTSRQQPMEKRRRLEHTQYFAVRDGTDAEQRTPAYDCQPSDSGICKDLSPSCDTRHPDNWPERAKALYPLVITLRPPLPPLQKTGQPTSETPGILCNSYGGRGGSRGIAPCTSSNAIRVSYYVTKQLPVKVPCARYAEFTMDVDDDPIDVDTLDEEMPNARRRKIYMLQYKYTHPQGSSTTNVEGGELFCPDRDSFPTGILSAAPRFAAPAGTDQGPRFPRIRPRDQTPSGPHTAK</sequence>
<reference evidence="2 3" key="1">
    <citation type="submission" date="2023-02" db="EMBL/GenBank/DDBJ databases">
        <title>LHISI_Scaffold_Assembly.</title>
        <authorList>
            <person name="Stuart O.P."/>
            <person name="Cleave R."/>
            <person name="Magrath M.J.L."/>
            <person name="Mikheyev A.S."/>
        </authorList>
    </citation>
    <scope>NUCLEOTIDE SEQUENCE [LARGE SCALE GENOMIC DNA]</scope>
    <source>
        <strain evidence="2">Daus_M_001</strain>
        <tissue evidence="2">Leg muscle</tissue>
    </source>
</reference>
<feature type="compositionally biased region" description="Polar residues" evidence="1">
    <location>
        <begin position="456"/>
        <end position="465"/>
    </location>
</feature>
<evidence type="ECO:0000313" key="2">
    <source>
        <dbReference type="EMBL" id="KAJ8898321.1"/>
    </source>
</evidence>
<gene>
    <name evidence="2" type="ORF">PR048_003681</name>
</gene>
<feature type="region of interest" description="Disordered" evidence="1">
    <location>
        <begin position="435"/>
        <end position="465"/>
    </location>
</feature>
<keyword evidence="3" id="KW-1185">Reference proteome</keyword>
<evidence type="ECO:0000313" key="3">
    <source>
        <dbReference type="Proteomes" id="UP001159363"/>
    </source>
</evidence>
<accession>A0ABQ9INQ1</accession>
<proteinExistence type="predicted"/>
<name>A0ABQ9INQ1_9NEOP</name>
<evidence type="ECO:0000256" key="1">
    <source>
        <dbReference type="SAM" id="MobiDB-lite"/>
    </source>
</evidence>